<evidence type="ECO:0000256" key="1">
    <source>
        <dbReference type="SAM" id="MobiDB-lite"/>
    </source>
</evidence>
<protein>
    <recommendedName>
        <fullName evidence="5">SLA1 homology domain-containing protein</fullName>
    </recommendedName>
</protein>
<keyword evidence="2" id="KW-0732">Signal</keyword>
<dbReference type="RefSeq" id="WP_105042415.1">
    <property type="nucleotide sequence ID" value="NZ_MQWA01000001.1"/>
</dbReference>
<evidence type="ECO:0000313" key="3">
    <source>
        <dbReference type="EMBL" id="PQJ27920.1"/>
    </source>
</evidence>
<dbReference type="AlphaFoldDB" id="A0A2S7U013"/>
<feature type="signal peptide" evidence="2">
    <location>
        <begin position="1"/>
        <end position="17"/>
    </location>
</feature>
<dbReference type="Proteomes" id="UP000239907">
    <property type="component" value="Unassembled WGS sequence"/>
</dbReference>
<evidence type="ECO:0008006" key="5">
    <source>
        <dbReference type="Google" id="ProtNLM"/>
    </source>
</evidence>
<proteinExistence type="predicted"/>
<name>A0A2S7U013_9BACT</name>
<keyword evidence="4" id="KW-1185">Reference proteome</keyword>
<sequence length="232" mass="26138">MKLISLLLIACSCSLLAAEKPTFETLTTEKGDVYHAVTVMTVKPDSIFIMHRDGGRNIKVEDLSADLQKELGIELNDEAKEYRVKVNAARKRQAKADHKAYQEANEKKKAAKLAKETSDREQKLSVNARLKVIQVTDGGLLCKVGWGYESTNRNSKLVTDAFGRTKTVYSKPTKNMNYQMYQDEWILLRGDYKVIDGDIFNATIIEDGVYKYKSVTGSGKTIQAYRLAENIK</sequence>
<accession>A0A2S7U013</accession>
<evidence type="ECO:0000256" key="2">
    <source>
        <dbReference type="SAM" id="SignalP"/>
    </source>
</evidence>
<evidence type="ECO:0000313" key="4">
    <source>
        <dbReference type="Proteomes" id="UP000239907"/>
    </source>
</evidence>
<feature type="chain" id="PRO_5015503700" description="SLA1 homology domain-containing protein" evidence="2">
    <location>
        <begin position="18"/>
        <end position="232"/>
    </location>
</feature>
<feature type="region of interest" description="Disordered" evidence="1">
    <location>
        <begin position="95"/>
        <end position="118"/>
    </location>
</feature>
<dbReference type="OrthoDB" id="184904at2"/>
<comment type="caution">
    <text evidence="3">The sequence shown here is derived from an EMBL/GenBank/DDBJ whole genome shotgun (WGS) entry which is preliminary data.</text>
</comment>
<dbReference type="EMBL" id="MQWA01000001">
    <property type="protein sequence ID" value="PQJ27920.1"/>
    <property type="molecule type" value="Genomic_DNA"/>
</dbReference>
<reference evidence="3 4" key="1">
    <citation type="submission" date="2016-12" db="EMBL/GenBank/DDBJ databases">
        <title>Study of bacterial adaptation to deep sea.</title>
        <authorList>
            <person name="Song J."/>
            <person name="Yoshizawa S."/>
            <person name="Kogure K."/>
        </authorList>
    </citation>
    <scope>NUCLEOTIDE SEQUENCE [LARGE SCALE GENOMIC DNA]</scope>
    <source>
        <strain evidence="3 4">SAORIC-165</strain>
    </source>
</reference>
<gene>
    <name evidence="3" type="ORF">BSZ32_05000</name>
</gene>
<organism evidence="3 4">
    <name type="scientific">Rubritalea profundi</name>
    <dbReference type="NCBI Taxonomy" id="1658618"/>
    <lineage>
        <taxon>Bacteria</taxon>
        <taxon>Pseudomonadati</taxon>
        <taxon>Verrucomicrobiota</taxon>
        <taxon>Verrucomicrobiia</taxon>
        <taxon>Verrucomicrobiales</taxon>
        <taxon>Rubritaleaceae</taxon>
        <taxon>Rubritalea</taxon>
    </lineage>
</organism>